<evidence type="ECO:0008006" key="5">
    <source>
        <dbReference type="Google" id="ProtNLM"/>
    </source>
</evidence>
<feature type="region of interest" description="Disordered" evidence="1">
    <location>
        <begin position="275"/>
        <end position="337"/>
    </location>
</feature>
<keyword evidence="2" id="KW-0732">Signal</keyword>
<feature type="signal peptide" evidence="2">
    <location>
        <begin position="1"/>
        <end position="18"/>
    </location>
</feature>
<evidence type="ECO:0000313" key="3">
    <source>
        <dbReference type="EMBL" id="KEQ87377.1"/>
    </source>
</evidence>
<accession>A0A074XZH1</accession>
<dbReference type="GeneID" id="40747093"/>
<evidence type="ECO:0000256" key="2">
    <source>
        <dbReference type="SAM" id="SignalP"/>
    </source>
</evidence>
<gene>
    <name evidence="3" type="ORF">M438DRAFT_342562</name>
</gene>
<proteinExistence type="predicted"/>
<sequence>MLLNTILPWTLLAPAALAISIDTHLSTETTVFCSTTYGKTHLSSIPTTTSISPTTIELSPVVLHNSTTLTKTVTPKPFNTLFSILTTKTKWVTSTPVNGTFYTTKTKFGTSTFWHHATTTKTKTEFRYLTSRTTEWIAAPTGFLPVRNTTFAPAEEEGQQKRDLSHPHAARASFKIPKPEVVRPTSGKFAVEVGCKQEVRVHTTEVLLLTATKRATVTLRPETVFKNRTVYGTITSTVFILSFPSSSASSSSPSSMLAREVTTAAESAVQSTAVASTAASTTSRSAASTSGSSSASSASDSASSTSGSTVSSAASSTSTTSSSTTHPPLPTGANGIATSLAHTTTTPYTITFTFTATSTSTTTLTRHATTTITSHSACATSNLLSQTSKNRRINGVSMLDGGRVEEVEVKTAGECCEQCMGRDGCVWGVWEASGGKVGACYLVLKKNSGVKENEKEKGVCDRQEQKGFYGYRGGNGEVRYVVSNGVCGMLQEA</sequence>
<dbReference type="STRING" id="1043002.A0A074XZH1"/>
<dbReference type="OrthoDB" id="3944756at2759"/>
<dbReference type="AlphaFoldDB" id="A0A074XZH1"/>
<keyword evidence="4" id="KW-1185">Reference proteome</keyword>
<dbReference type="HOGENOM" id="CLU_558934_0_0_1"/>
<evidence type="ECO:0000313" key="4">
    <source>
        <dbReference type="Proteomes" id="UP000030706"/>
    </source>
</evidence>
<name>A0A074XZH1_AURPU</name>
<feature type="compositionally biased region" description="Low complexity" evidence="1">
    <location>
        <begin position="275"/>
        <end position="325"/>
    </location>
</feature>
<evidence type="ECO:0000256" key="1">
    <source>
        <dbReference type="SAM" id="MobiDB-lite"/>
    </source>
</evidence>
<feature type="chain" id="PRO_5001702865" description="Apple domain-containing protein" evidence="2">
    <location>
        <begin position="19"/>
        <end position="493"/>
    </location>
</feature>
<protein>
    <recommendedName>
        <fullName evidence="5">Apple domain-containing protein</fullName>
    </recommendedName>
</protein>
<dbReference type="Proteomes" id="UP000030706">
    <property type="component" value="Unassembled WGS sequence"/>
</dbReference>
<organism evidence="3 4">
    <name type="scientific">Aureobasidium pullulans EXF-150</name>
    <dbReference type="NCBI Taxonomy" id="1043002"/>
    <lineage>
        <taxon>Eukaryota</taxon>
        <taxon>Fungi</taxon>
        <taxon>Dikarya</taxon>
        <taxon>Ascomycota</taxon>
        <taxon>Pezizomycotina</taxon>
        <taxon>Dothideomycetes</taxon>
        <taxon>Dothideomycetidae</taxon>
        <taxon>Dothideales</taxon>
        <taxon>Saccotheciaceae</taxon>
        <taxon>Aureobasidium</taxon>
    </lineage>
</organism>
<reference evidence="3 4" key="1">
    <citation type="journal article" date="2014" name="BMC Genomics">
        <title>Genome sequencing of four Aureobasidium pullulans varieties: biotechnological potential, stress tolerance, and description of new species.</title>
        <authorList>
            <person name="Gostin Ar C."/>
            <person name="Ohm R.A."/>
            <person name="Kogej T."/>
            <person name="Sonjak S."/>
            <person name="Turk M."/>
            <person name="Zajc J."/>
            <person name="Zalar P."/>
            <person name="Grube M."/>
            <person name="Sun H."/>
            <person name="Han J."/>
            <person name="Sharma A."/>
            <person name="Chiniquy J."/>
            <person name="Ngan C.Y."/>
            <person name="Lipzen A."/>
            <person name="Barry K."/>
            <person name="Grigoriev I.V."/>
            <person name="Gunde-Cimerman N."/>
        </authorList>
    </citation>
    <scope>NUCLEOTIDE SEQUENCE [LARGE SCALE GENOMIC DNA]</scope>
    <source>
        <strain evidence="3 4">EXF-150</strain>
    </source>
</reference>
<dbReference type="EMBL" id="KL584976">
    <property type="protein sequence ID" value="KEQ87377.1"/>
    <property type="molecule type" value="Genomic_DNA"/>
</dbReference>
<dbReference type="RefSeq" id="XP_029763564.1">
    <property type="nucleotide sequence ID" value="XM_029904787.1"/>
</dbReference>